<dbReference type="EMBL" id="JBGMDY010000002">
    <property type="protein sequence ID" value="KAL2344806.1"/>
    <property type="molecule type" value="Genomic_DNA"/>
</dbReference>
<name>A0ABD1NA50_9FABA</name>
<feature type="compositionally biased region" description="Low complexity" evidence="3">
    <location>
        <begin position="73"/>
        <end position="82"/>
    </location>
</feature>
<feature type="region of interest" description="Disordered" evidence="3">
    <location>
        <begin position="118"/>
        <end position="142"/>
    </location>
</feature>
<feature type="compositionally biased region" description="Basic residues" evidence="3">
    <location>
        <begin position="55"/>
        <end position="66"/>
    </location>
</feature>
<evidence type="ECO:0000256" key="4">
    <source>
        <dbReference type="SAM" id="SignalP"/>
    </source>
</evidence>
<proteinExistence type="predicted"/>
<sequence length="385" mass="42408">MESRKVAAILSSLVSQLVLLLPHILPSRPNPHPNPLLPLLLLHSHHLNTTLTLTLKRKRRSRKRKRDSLSMPQTQTQTLTRTPDPFRNTFLMTSSSFEWLSGLLEPLLDCRDPAPLNLPAPSASPSASPASPPPPTTPPSPHNSPFCVKHLCRVLCTNFRFWLSFPPDLRLVSLPFRSLSSLPDCCGVLFCARFHSLAAQLVVDSSLRILTLAAGFPARNSDSQILRSSSLFSDIQQGTLLNTAQRQYLIADSQYPLLPWLMVPFPADPLPDSPQHRFNAAHRTMLLPALRAAASLRNWAVLTRPLSEDHKTAVAYVAACSILHNSLLMRDDFSALASDFPHSDFDSHSHSHSPPPPQDLPLSSQALALRDSLAAIASITPHSTS</sequence>
<comment type="cofactor">
    <cofactor evidence="1">
        <name>a divalent metal cation</name>
        <dbReference type="ChEBI" id="CHEBI:60240"/>
    </cofactor>
</comment>
<dbReference type="InterPro" id="IPR027806">
    <property type="entry name" value="HARBI1_dom"/>
</dbReference>
<feature type="signal peptide" evidence="4">
    <location>
        <begin position="1"/>
        <end position="29"/>
    </location>
</feature>
<evidence type="ECO:0000313" key="7">
    <source>
        <dbReference type="Proteomes" id="UP001603857"/>
    </source>
</evidence>
<keyword evidence="2" id="KW-0479">Metal-binding</keyword>
<evidence type="ECO:0000259" key="5">
    <source>
        <dbReference type="Pfam" id="PF13359"/>
    </source>
</evidence>
<comment type="caution">
    <text evidence="6">The sequence shown here is derived from an EMBL/GenBank/DDBJ whole genome shotgun (WGS) entry which is preliminary data.</text>
</comment>
<dbReference type="AlphaFoldDB" id="A0ABD1NA50"/>
<dbReference type="Proteomes" id="UP001603857">
    <property type="component" value="Unassembled WGS sequence"/>
</dbReference>
<feature type="compositionally biased region" description="Low complexity" evidence="3">
    <location>
        <begin position="118"/>
        <end position="129"/>
    </location>
</feature>
<feature type="domain" description="DDE Tnp4" evidence="5">
    <location>
        <begin position="194"/>
        <end position="325"/>
    </location>
</feature>
<dbReference type="Pfam" id="PF13359">
    <property type="entry name" value="DDE_Tnp_4"/>
    <property type="match status" value="1"/>
</dbReference>
<feature type="chain" id="PRO_5044871768" description="DDE Tnp4 domain-containing protein" evidence="4">
    <location>
        <begin position="30"/>
        <end position="385"/>
    </location>
</feature>
<evidence type="ECO:0000313" key="6">
    <source>
        <dbReference type="EMBL" id="KAL2344806.1"/>
    </source>
</evidence>
<evidence type="ECO:0000256" key="2">
    <source>
        <dbReference type="ARBA" id="ARBA00022723"/>
    </source>
</evidence>
<feature type="region of interest" description="Disordered" evidence="3">
    <location>
        <begin position="55"/>
        <end position="86"/>
    </location>
</feature>
<gene>
    <name evidence="6" type="ORF">Fmac_006091</name>
</gene>
<evidence type="ECO:0000256" key="3">
    <source>
        <dbReference type="SAM" id="MobiDB-lite"/>
    </source>
</evidence>
<protein>
    <recommendedName>
        <fullName evidence="5">DDE Tnp4 domain-containing protein</fullName>
    </recommendedName>
</protein>
<organism evidence="6 7">
    <name type="scientific">Flemingia macrophylla</name>
    <dbReference type="NCBI Taxonomy" id="520843"/>
    <lineage>
        <taxon>Eukaryota</taxon>
        <taxon>Viridiplantae</taxon>
        <taxon>Streptophyta</taxon>
        <taxon>Embryophyta</taxon>
        <taxon>Tracheophyta</taxon>
        <taxon>Spermatophyta</taxon>
        <taxon>Magnoliopsida</taxon>
        <taxon>eudicotyledons</taxon>
        <taxon>Gunneridae</taxon>
        <taxon>Pentapetalae</taxon>
        <taxon>rosids</taxon>
        <taxon>fabids</taxon>
        <taxon>Fabales</taxon>
        <taxon>Fabaceae</taxon>
        <taxon>Papilionoideae</taxon>
        <taxon>50 kb inversion clade</taxon>
        <taxon>NPAAA clade</taxon>
        <taxon>indigoferoid/millettioid clade</taxon>
        <taxon>Phaseoleae</taxon>
        <taxon>Flemingia</taxon>
    </lineage>
</organism>
<dbReference type="GO" id="GO:0046872">
    <property type="term" value="F:metal ion binding"/>
    <property type="evidence" value="ECO:0007669"/>
    <property type="project" value="UniProtKB-KW"/>
</dbReference>
<reference evidence="6 7" key="1">
    <citation type="submission" date="2024-08" db="EMBL/GenBank/DDBJ databases">
        <title>Insights into the chromosomal genome structure of Flemingia macrophylla.</title>
        <authorList>
            <person name="Ding Y."/>
            <person name="Zhao Y."/>
            <person name="Bi W."/>
            <person name="Wu M."/>
            <person name="Zhao G."/>
            <person name="Gong Y."/>
            <person name="Li W."/>
            <person name="Zhang P."/>
        </authorList>
    </citation>
    <scope>NUCLEOTIDE SEQUENCE [LARGE SCALE GENOMIC DNA]</scope>
    <source>
        <strain evidence="6">DYQJB</strain>
        <tissue evidence="6">Leaf</tissue>
    </source>
</reference>
<keyword evidence="7" id="KW-1185">Reference proteome</keyword>
<accession>A0ABD1NA50</accession>
<keyword evidence="4" id="KW-0732">Signal</keyword>
<feature type="compositionally biased region" description="Pro residues" evidence="3">
    <location>
        <begin position="130"/>
        <end position="142"/>
    </location>
</feature>
<evidence type="ECO:0000256" key="1">
    <source>
        <dbReference type="ARBA" id="ARBA00001968"/>
    </source>
</evidence>